<evidence type="ECO:0000313" key="1">
    <source>
        <dbReference type="EMBL" id="KKM23976.1"/>
    </source>
</evidence>
<comment type="caution">
    <text evidence="1">The sequence shown here is derived from an EMBL/GenBank/DDBJ whole genome shotgun (WGS) entry which is preliminary data.</text>
</comment>
<dbReference type="AlphaFoldDB" id="A0A0F9I8M9"/>
<gene>
    <name evidence="1" type="ORF">LCGC14_1609690</name>
</gene>
<sequence>MQMNRQMIKDEGLKRMVYESYPYKVVRGGYDGSFSSPATIFTALNHIVPNGQQLKILFLRVWTQESGGAVFRIWQTNPSATGATGTVEAYPVVGSAPAGIVDYPMLEAAGAEVLTGNLHQPIHVVEGSVDFSILRSPTPATGARYGIVWWGFEELPEQET</sequence>
<reference evidence="1" key="1">
    <citation type="journal article" date="2015" name="Nature">
        <title>Complex archaea that bridge the gap between prokaryotes and eukaryotes.</title>
        <authorList>
            <person name="Spang A."/>
            <person name="Saw J.H."/>
            <person name="Jorgensen S.L."/>
            <person name="Zaremba-Niedzwiedzka K."/>
            <person name="Martijn J."/>
            <person name="Lind A.E."/>
            <person name="van Eijk R."/>
            <person name="Schleper C."/>
            <person name="Guy L."/>
            <person name="Ettema T.J."/>
        </authorList>
    </citation>
    <scope>NUCLEOTIDE SEQUENCE</scope>
</reference>
<accession>A0A0F9I8M9</accession>
<proteinExistence type="predicted"/>
<name>A0A0F9I8M9_9ZZZZ</name>
<dbReference type="EMBL" id="LAZR01013016">
    <property type="protein sequence ID" value="KKM23976.1"/>
    <property type="molecule type" value="Genomic_DNA"/>
</dbReference>
<protein>
    <submittedName>
        <fullName evidence="1">Uncharacterized protein</fullName>
    </submittedName>
</protein>
<organism evidence="1">
    <name type="scientific">marine sediment metagenome</name>
    <dbReference type="NCBI Taxonomy" id="412755"/>
    <lineage>
        <taxon>unclassified sequences</taxon>
        <taxon>metagenomes</taxon>
        <taxon>ecological metagenomes</taxon>
    </lineage>
</organism>